<keyword evidence="2" id="KW-1185">Reference proteome</keyword>
<reference evidence="3" key="1">
    <citation type="submission" date="2016-06" db="UniProtKB">
        <authorList>
            <consortium name="WormBaseParasite"/>
        </authorList>
    </citation>
    <scope>IDENTIFICATION</scope>
</reference>
<evidence type="ECO:0000313" key="3">
    <source>
        <dbReference type="WBParaSite" id="ECPE_0001575301-mRNA-1"/>
    </source>
</evidence>
<organism evidence="3">
    <name type="scientific">Echinostoma caproni</name>
    <dbReference type="NCBI Taxonomy" id="27848"/>
    <lineage>
        <taxon>Eukaryota</taxon>
        <taxon>Metazoa</taxon>
        <taxon>Spiralia</taxon>
        <taxon>Lophotrochozoa</taxon>
        <taxon>Platyhelminthes</taxon>
        <taxon>Trematoda</taxon>
        <taxon>Digenea</taxon>
        <taxon>Plagiorchiida</taxon>
        <taxon>Echinostomata</taxon>
        <taxon>Echinostomatoidea</taxon>
        <taxon>Echinostomatidae</taxon>
        <taxon>Echinostoma</taxon>
    </lineage>
</organism>
<sequence>MTSLTEGSLIYTFNGFTGQETQSTVGDAADADADEMEDVAMTGDAKSGPATGPSGPAGLLAHLLAKASTQSLHVENGGSTGSSYSDTLFLSSLIKCLPESELSYLNSRTGTKCSYFTFHNLSDPLLCPTQRAAHYLLYFSSLEFTSYHTGLQLTQQTRSENGPDSFATLGRTLPTPLAETILFGVLCGLHVNANNASTNMPTLIAAGLRVYHAVDRSVVQTNLRKLVTQALAAVEQPVDAQRMAKIEHSVQVIVPIPPSAGFCLQCCWVHFFGEP</sequence>
<dbReference type="OrthoDB" id="2215036at2759"/>
<proteinExistence type="predicted"/>
<name>A0A183B928_9TREM</name>
<accession>A0A183B928</accession>
<evidence type="ECO:0000313" key="2">
    <source>
        <dbReference type="Proteomes" id="UP000272942"/>
    </source>
</evidence>
<protein>
    <submittedName>
        <fullName evidence="3">Fungal_trans domain-containing protein</fullName>
    </submittedName>
</protein>
<evidence type="ECO:0000313" key="1">
    <source>
        <dbReference type="EMBL" id="VDP92985.1"/>
    </source>
</evidence>
<reference evidence="1 2" key="2">
    <citation type="submission" date="2018-11" db="EMBL/GenBank/DDBJ databases">
        <authorList>
            <consortium name="Pathogen Informatics"/>
        </authorList>
    </citation>
    <scope>NUCLEOTIDE SEQUENCE [LARGE SCALE GENOMIC DNA]</scope>
    <source>
        <strain evidence="1 2">Egypt</strain>
    </source>
</reference>
<dbReference type="AlphaFoldDB" id="A0A183B928"/>
<dbReference type="WBParaSite" id="ECPE_0001575301-mRNA-1">
    <property type="protein sequence ID" value="ECPE_0001575301-mRNA-1"/>
    <property type="gene ID" value="ECPE_0001575301"/>
</dbReference>
<dbReference type="Proteomes" id="UP000272942">
    <property type="component" value="Unassembled WGS sequence"/>
</dbReference>
<gene>
    <name evidence="1" type="ORF">ECPE_LOCUS15713</name>
</gene>
<dbReference type="EMBL" id="UZAN01061545">
    <property type="protein sequence ID" value="VDP92985.1"/>
    <property type="molecule type" value="Genomic_DNA"/>
</dbReference>